<protein>
    <submittedName>
        <fullName evidence="1">Uncharacterized protein</fullName>
    </submittedName>
</protein>
<comment type="caution">
    <text evidence="1">The sequence shown here is derived from an EMBL/GenBank/DDBJ whole genome shotgun (WGS) entry which is preliminary data.</text>
</comment>
<dbReference type="Proteomes" id="UP000244225">
    <property type="component" value="Unassembled WGS sequence"/>
</dbReference>
<keyword evidence="2" id="KW-1185">Reference proteome</keyword>
<proteinExistence type="predicted"/>
<gene>
    <name evidence="1" type="ORF">C8N40_10597</name>
</gene>
<evidence type="ECO:0000313" key="1">
    <source>
        <dbReference type="EMBL" id="PTX18808.1"/>
    </source>
</evidence>
<organism evidence="1 2">
    <name type="scientific">Pontibacter mucosus</name>
    <dbReference type="NCBI Taxonomy" id="1649266"/>
    <lineage>
        <taxon>Bacteria</taxon>
        <taxon>Pseudomonadati</taxon>
        <taxon>Bacteroidota</taxon>
        <taxon>Cytophagia</taxon>
        <taxon>Cytophagales</taxon>
        <taxon>Hymenobacteraceae</taxon>
        <taxon>Pontibacter</taxon>
    </lineage>
</organism>
<reference evidence="1 2" key="1">
    <citation type="submission" date="2018-04" db="EMBL/GenBank/DDBJ databases">
        <title>Genomic Encyclopedia of Archaeal and Bacterial Type Strains, Phase II (KMG-II): from individual species to whole genera.</title>
        <authorList>
            <person name="Goeker M."/>
        </authorList>
    </citation>
    <scope>NUCLEOTIDE SEQUENCE [LARGE SCALE GENOMIC DNA]</scope>
    <source>
        <strain evidence="1 2">DSM 100162</strain>
    </source>
</reference>
<sequence>MKIYDEYKSEFIEIQRNHSEDYYYPSVNLEIKIKTRILEANIESIWVERKNIEAFIDNLTILDETRKGKAILVGMSPERFKLELVGIDDSGHLGIGIRIENENFSETGYNNVIQTGFKIDAGLISLLITDLKRIIKNH</sequence>
<evidence type="ECO:0000313" key="2">
    <source>
        <dbReference type="Proteomes" id="UP000244225"/>
    </source>
</evidence>
<dbReference type="OrthoDB" id="1439849at2"/>
<dbReference type="RefSeq" id="WP_108211863.1">
    <property type="nucleotide sequence ID" value="NZ_QBKI01000005.1"/>
</dbReference>
<accession>A0A2T5YHM5</accession>
<name>A0A2T5YHM5_9BACT</name>
<dbReference type="AlphaFoldDB" id="A0A2T5YHM5"/>
<dbReference type="EMBL" id="QBKI01000005">
    <property type="protein sequence ID" value="PTX18808.1"/>
    <property type="molecule type" value="Genomic_DNA"/>
</dbReference>